<accession>A0A1I9G7D9</accession>
<gene>
    <name evidence="3" type="primary">Bm8825</name>
    <name evidence="3" type="ORF">BM_Bm8825</name>
</gene>
<keyword evidence="2" id="KW-1133">Transmembrane helix</keyword>
<reference evidence="3" key="1">
    <citation type="journal article" date="2007" name="Science">
        <title>Draft genome of the filarial nematode parasite Brugia malayi.</title>
        <authorList>
            <person name="Ghedin E."/>
            <person name="Wang S."/>
            <person name="Spiro D."/>
            <person name="Caler E."/>
            <person name="Zhao Q."/>
            <person name="Crabtree J."/>
            <person name="Allen J.E."/>
            <person name="Delcher A.L."/>
            <person name="Guiliano D.B."/>
            <person name="Miranda-Saavedra D."/>
            <person name="Angiuoli S.V."/>
            <person name="Creasy T."/>
            <person name="Amedeo P."/>
            <person name="Haas B."/>
            <person name="El-Sayed N.M."/>
            <person name="Wortman J.R."/>
            <person name="Feldblyum T."/>
            <person name="Tallon L."/>
            <person name="Schatz M."/>
            <person name="Shumway M."/>
            <person name="Koo H."/>
            <person name="Salzberg S.L."/>
            <person name="Schobel S."/>
            <person name="Pertea M."/>
            <person name="Pop M."/>
            <person name="White O."/>
            <person name="Barton G.J."/>
            <person name="Carlow C.K."/>
            <person name="Crawford M.J."/>
            <person name="Daub J."/>
            <person name="Dimmic M.W."/>
            <person name="Estes C.F."/>
            <person name="Foster J.M."/>
            <person name="Ganatra M."/>
            <person name="Gregory W.F."/>
            <person name="Johnson N.M."/>
            <person name="Jin J."/>
            <person name="Komuniecki R."/>
            <person name="Korf I."/>
            <person name="Kumar S."/>
            <person name="Laney S."/>
            <person name="Li B.W."/>
            <person name="Li W."/>
            <person name="Lindblom T.H."/>
            <person name="Lustigman S."/>
            <person name="Ma D."/>
            <person name="Maina C.V."/>
            <person name="Martin D.M."/>
            <person name="McCarter J.P."/>
            <person name="McReynolds L."/>
            <person name="Mitreva M."/>
            <person name="Nutman T.B."/>
            <person name="Parkinson J."/>
            <person name="Peregrin-Alvarez J.M."/>
            <person name="Poole C."/>
            <person name="Ren Q."/>
            <person name="Saunders L."/>
            <person name="Sluder A.E."/>
            <person name="Smith K."/>
            <person name="Stanke M."/>
            <person name="Unnasch T.R."/>
            <person name="Ware J."/>
            <person name="Wei A.D."/>
            <person name="Weil G."/>
            <person name="Williams D.J."/>
            <person name="Zhang Y."/>
            <person name="Williams S.A."/>
            <person name="Fraser-Liggett C."/>
            <person name="Slatko B."/>
            <person name="Blaxter M.L."/>
            <person name="Scott A.L."/>
        </authorList>
    </citation>
    <scope>NUCLEOTIDE SEQUENCE</scope>
    <source>
        <strain evidence="3">FR3</strain>
    </source>
</reference>
<evidence type="ECO:0000256" key="2">
    <source>
        <dbReference type="SAM" id="Phobius"/>
    </source>
</evidence>
<proteinExistence type="predicted"/>
<keyword evidence="2" id="KW-0812">Transmembrane</keyword>
<protein>
    <submittedName>
        <fullName evidence="3">Bm8825, isoform b</fullName>
    </submittedName>
</protein>
<name>A0A1I9G7D9_BRUMA</name>
<organism evidence="3">
    <name type="scientific">Brugia malayi</name>
    <name type="common">Filarial nematode worm</name>
    <dbReference type="NCBI Taxonomy" id="6279"/>
    <lineage>
        <taxon>Eukaryota</taxon>
        <taxon>Metazoa</taxon>
        <taxon>Ecdysozoa</taxon>
        <taxon>Nematoda</taxon>
        <taxon>Chromadorea</taxon>
        <taxon>Rhabditida</taxon>
        <taxon>Spirurina</taxon>
        <taxon>Spiruromorpha</taxon>
        <taxon>Filarioidea</taxon>
        <taxon>Onchocercidae</taxon>
        <taxon>Brugia</taxon>
    </lineage>
</organism>
<sequence>MAEWSKAPDSSNNVYASHENLKVCLGCSGIVIDAWVNGHPEVMSALEPRNVIYTYTGIGNFFTPFVIFFVFGTVVSFGLTMLHIPMTNMIIDYVRQRELTKEEKKEAKRKEKEMEEEEERKESNRKK</sequence>
<evidence type="ECO:0000313" key="3">
    <source>
        <dbReference type="EMBL" id="CDQ05021.1"/>
    </source>
</evidence>
<reference evidence="3" key="2">
    <citation type="submission" date="2012-12" db="EMBL/GenBank/DDBJ databases">
        <authorList>
            <consortium name="WormBase Consortium"/>
            <person name="Ghedin E."/>
            <person name="Paulini M."/>
        </authorList>
    </citation>
    <scope>NUCLEOTIDE SEQUENCE</scope>
    <source>
        <strain evidence="3">FR3</strain>
    </source>
</reference>
<keyword evidence="2" id="KW-0472">Membrane</keyword>
<dbReference type="EMBL" id="LN856702">
    <property type="protein sequence ID" value="CDQ05021.1"/>
    <property type="molecule type" value="Genomic_DNA"/>
</dbReference>
<feature type="compositionally biased region" description="Basic and acidic residues" evidence="1">
    <location>
        <begin position="101"/>
        <end position="113"/>
    </location>
</feature>
<dbReference type="OMA" id="HENLKVC"/>
<feature type="region of interest" description="Disordered" evidence="1">
    <location>
        <begin position="101"/>
        <end position="127"/>
    </location>
</feature>
<dbReference type="AlphaFoldDB" id="A0A1I9G7D9"/>
<feature type="transmembrane region" description="Helical" evidence="2">
    <location>
        <begin position="61"/>
        <end position="82"/>
    </location>
</feature>
<evidence type="ECO:0000256" key="1">
    <source>
        <dbReference type="SAM" id="MobiDB-lite"/>
    </source>
</evidence>